<keyword evidence="4" id="KW-0479">Metal-binding</keyword>
<evidence type="ECO:0000256" key="5">
    <source>
        <dbReference type="ARBA" id="ARBA00022801"/>
    </source>
</evidence>
<dbReference type="GO" id="GO:0004000">
    <property type="term" value="F:adenosine deaminase activity"/>
    <property type="evidence" value="ECO:0007669"/>
    <property type="project" value="TreeGrafter"/>
</dbReference>
<dbReference type="GO" id="GO:0006154">
    <property type="term" value="P:adenosine catabolic process"/>
    <property type="evidence" value="ECO:0007669"/>
    <property type="project" value="TreeGrafter"/>
</dbReference>
<dbReference type="Gene3D" id="3.20.20.140">
    <property type="entry name" value="Metal-dependent hydrolases"/>
    <property type="match status" value="1"/>
</dbReference>
<dbReference type="GO" id="GO:0005829">
    <property type="term" value="C:cytosol"/>
    <property type="evidence" value="ECO:0007669"/>
    <property type="project" value="TreeGrafter"/>
</dbReference>
<dbReference type="GO" id="GO:0046872">
    <property type="term" value="F:metal ion binding"/>
    <property type="evidence" value="ECO:0007669"/>
    <property type="project" value="UniProtKB-KW"/>
</dbReference>
<dbReference type="InterPro" id="IPR032466">
    <property type="entry name" value="Metal_Hydrolase"/>
</dbReference>
<accession>M2YBL6</accession>
<dbReference type="AlphaFoldDB" id="M2YBL6"/>
<name>M2YBL6_9MICC</name>
<evidence type="ECO:0000259" key="8">
    <source>
        <dbReference type="Pfam" id="PF00962"/>
    </source>
</evidence>
<sequence>MTQIPSTGPAGQPGSQDPVGSAGGVLRSLPKISLHDHLDGGLRPQTLLELAGAAGTEPPADSAAELEQWMRESADSGSLERYLQTFSVILEVLQSAEALRRAAREAVEDLAADGVIHAELRWAPEQHVAGGLSLGQAVDAVSEGLQEGVVAAAQQGLEISAGQLLCAMRQADRSLEIAQLTIERFSPDEPGGVLGFDLAGPEEGFAPSRHQEALDLLARSLVPVTLHAGEGAGLDSLRSAVVDGRALRLGHGVRLVEDVALSDAPDDDVSIELGELARWVRDRGIALEVCPRSNSQTGAVAGWNPPHNLVRVLGPGTQRHPIGFLHRAGFRVVVGADNRLVSGTDLTTELGELVALHGFSLDDLETLQRSAAQSAFLPLDQRVALEARIGAEFDAVRGSGIPLGLGDMMAAHEAEASEGTW</sequence>
<dbReference type="Pfam" id="PF00962">
    <property type="entry name" value="A_deaminase"/>
    <property type="match status" value="1"/>
</dbReference>
<gene>
    <name evidence="9" type="ORF">C884_01275</name>
</gene>
<dbReference type="PANTHER" id="PTHR11409:SF43">
    <property type="entry name" value="ADENOSINE DEAMINASE"/>
    <property type="match status" value="1"/>
</dbReference>
<dbReference type="InterPro" id="IPR006330">
    <property type="entry name" value="Ado/ade_deaminase"/>
</dbReference>
<keyword evidence="6" id="KW-0862">Zinc</keyword>
<comment type="similarity">
    <text evidence="2">Belongs to the metallo-dependent hydrolases superfamily. Adenosine and AMP deaminases family.</text>
</comment>
<comment type="caution">
    <text evidence="9">The sequence shown here is derived from an EMBL/GenBank/DDBJ whole genome shotgun (WGS) entry which is preliminary data.</text>
</comment>
<reference evidence="9 10" key="1">
    <citation type="journal article" date="2014" name="Genome Announc.">
        <title>Draft Genome Sequence of Kocuria palustris PEL.</title>
        <authorList>
            <person name="Sharma G."/>
            <person name="Khatri I."/>
            <person name="Subramanian S."/>
        </authorList>
    </citation>
    <scope>NUCLEOTIDE SEQUENCE [LARGE SCALE GENOMIC DNA]</scope>
    <source>
        <strain evidence="9 10">PEL</strain>
    </source>
</reference>
<protein>
    <recommendedName>
        <fullName evidence="3">adenosine deaminase</fullName>
        <ecNumber evidence="3">3.5.4.4</ecNumber>
    </recommendedName>
</protein>
<keyword evidence="5" id="KW-0378">Hydrolase</keyword>
<evidence type="ECO:0000313" key="10">
    <source>
        <dbReference type="Proteomes" id="UP000009877"/>
    </source>
</evidence>
<feature type="region of interest" description="Disordered" evidence="7">
    <location>
        <begin position="1"/>
        <end position="25"/>
    </location>
</feature>
<evidence type="ECO:0000256" key="2">
    <source>
        <dbReference type="ARBA" id="ARBA00006676"/>
    </source>
</evidence>
<keyword evidence="10" id="KW-1185">Reference proteome</keyword>
<feature type="domain" description="Adenosine deaminase" evidence="8">
    <location>
        <begin position="30"/>
        <end position="389"/>
    </location>
</feature>
<dbReference type="SUPFAM" id="SSF51556">
    <property type="entry name" value="Metallo-dependent hydrolases"/>
    <property type="match status" value="1"/>
</dbReference>
<organism evidence="9 10">
    <name type="scientific">Kocuria palustris PEL</name>
    <dbReference type="NCBI Taxonomy" id="1236550"/>
    <lineage>
        <taxon>Bacteria</taxon>
        <taxon>Bacillati</taxon>
        <taxon>Actinomycetota</taxon>
        <taxon>Actinomycetes</taxon>
        <taxon>Micrococcales</taxon>
        <taxon>Micrococcaceae</taxon>
        <taxon>Kocuria</taxon>
    </lineage>
</organism>
<evidence type="ECO:0000256" key="3">
    <source>
        <dbReference type="ARBA" id="ARBA00012784"/>
    </source>
</evidence>
<dbReference type="GO" id="GO:0043103">
    <property type="term" value="P:hypoxanthine salvage"/>
    <property type="evidence" value="ECO:0007669"/>
    <property type="project" value="TreeGrafter"/>
</dbReference>
<proteinExistence type="inferred from homology"/>
<dbReference type="EMBL" id="ANHZ02000020">
    <property type="protein sequence ID" value="EME35875.1"/>
    <property type="molecule type" value="Genomic_DNA"/>
</dbReference>
<dbReference type="PANTHER" id="PTHR11409">
    <property type="entry name" value="ADENOSINE DEAMINASE"/>
    <property type="match status" value="1"/>
</dbReference>
<dbReference type="Proteomes" id="UP000009877">
    <property type="component" value="Unassembled WGS sequence"/>
</dbReference>
<evidence type="ECO:0000256" key="1">
    <source>
        <dbReference type="ARBA" id="ARBA00001947"/>
    </source>
</evidence>
<dbReference type="InterPro" id="IPR001365">
    <property type="entry name" value="A_deaminase_dom"/>
</dbReference>
<evidence type="ECO:0000256" key="6">
    <source>
        <dbReference type="ARBA" id="ARBA00022833"/>
    </source>
</evidence>
<dbReference type="GO" id="GO:0046103">
    <property type="term" value="P:inosine biosynthetic process"/>
    <property type="evidence" value="ECO:0007669"/>
    <property type="project" value="TreeGrafter"/>
</dbReference>
<evidence type="ECO:0000313" key="9">
    <source>
        <dbReference type="EMBL" id="EME35875.1"/>
    </source>
</evidence>
<dbReference type="EC" id="3.5.4.4" evidence="3"/>
<evidence type="ECO:0000256" key="7">
    <source>
        <dbReference type="SAM" id="MobiDB-lite"/>
    </source>
</evidence>
<dbReference type="STRING" id="71999.KPaMU14_02615"/>
<dbReference type="NCBIfam" id="NF006847">
    <property type="entry name" value="PRK09358.1-2"/>
    <property type="match status" value="1"/>
</dbReference>
<dbReference type="RefSeq" id="WP_006215501.1">
    <property type="nucleotide sequence ID" value="NZ_ANHZ02000020.1"/>
</dbReference>
<comment type="cofactor">
    <cofactor evidence="1">
        <name>Zn(2+)</name>
        <dbReference type="ChEBI" id="CHEBI:29105"/>
    </cofactor>
</comment>
<evidence type="ECO:0000256" key="4">
    <source>
        <dbReference type="ARBA" id="ARBA00022723"/>
    </source>
</evidence>